<dbReference type="SMART" id="SM00720">
    <property type="entry name" value="calpain_III"/>
    <property type="match status" value="1"/>
</dbReference>
<reference evidence="4 5" key="1">
    <citation type="submission" date="2018-11" db="EMBL/GenBank/DDBJ databases">
        <title>Haplotype-resolved cattle genomes.</title>
        <authorList>
            <person name="Low W.Y."/>
            <person name="Tearle R."/>
            <person name="Bickhart D.M."/>
            <person name="Rosen B.D."/>
            <person name="Koren S."/>
            <person name="Rhie A."/>
            <person name="Hiendleder S."/>
            <person name="Phillippy A.M."/>
            <person name="Smith T.P.L."/>
            <person name="Williams J.L."/>
        </authorList>
    </citation>
    <scope>NUCLEOTIDE SEQUENCE [LARGE SCALE GENOMIC DNA]</scope>
</reference>
<proteinExistence type="inferred from homology"/>
<dbReference type="PANTHER" id="PTHR10183">
    <property type="entry name" value="CALPAIN"/>
    <property type="match status" value="1"/>
</dbReference>
<feature type="domain" description="Peptidase C2 calpain" evidence="2">
    <location>
        <begin position="28"/>
        <end position="110"/>
    </location>
</feature>
<evidence type="ECO:0000256" key="1">
    <source>
        <dbReference type="ARBA" id="ARBA00007623"/>
    </source>
</evidence>
<dbReference type="Proteomes" id="UP000429181">
    <property type="component" value="Chromosome 3"/>
</dbReference>
<dbReference type="PANTHER" id="PTHR10183:SF30">
    <property type="entry name" value="CALPAIN-10"/>
    <property type="match status" value="1"/>
</dbReference>
<evidence type="ECO:0000313" key="4">
    <source>
        <dbReference type="Proteomes" id="UP000314981"/>
    </source>
</evidence>
<dbReference type="InterPro" id="IPR036213">
    <property type="entry name" value="Calpain_III_sf"/>
</dbReference>
<dbReference type="InterPro" id="IPR022682">
    <property type="entry name" value="Calpain_domain_III"/>
</dbReference>
<keyword evidence="4" id="KW-1185">Reference proteome</keyword>
<dbReference type="GeneTree" id="ENSGT00940000159706"/>
<dbReference type="InterPro" id="IPR022684">
    <property type="entry name" value="Calpain_cysteine_protease"/>
</dbReference>
<evidence type="ECO:0000313" key="3">
    <source>
        <dbReference type="Ensembl" id="ENSBIXP00005016126.1"/>
    </source>
</evidence>
<sequence>MRAPAKELFRDAAFPASDSSLFSSFSTPLAQFREEITWRRPQVPADGGGQDAPSLLLQEPLLSCVPHCYAQEVSRLCHLPAGAYRIVPSTYLPDTEGAFTLTVETRIDRRSIHSQEMLGQPLQEASFMAVMKA</sequence>
<dbReference type="GO" id="GO:0004198">
    <property type="term" value="F:calcium-dependent cysteine-type endopeptidase activity"/>
    <property type="evidence" value="ECO:0007669"/>
    <property type="project" value="InterPro"/>
</dbReference>
<evidence type="ECO:0000313" key="5">
    <source>
        <dbReference type="Proteomes" id="UP000429181"/>
    </source>
</evidence>
<dbReference type="SUPFAM" id="SSF49758">
    <property type="entry name" value="Calpain large subunit, middle domain (domain III)"/>
    <property type="match status" value="1"/>
</dbReference>
<organism evidence="3 5">
    <name type="scientific">Bos indicus x Bos taurus</name>
    <name type="common">Hybrid cattle</name>
    <dbReference type="NCBI Taxonomy" id="30522"/>
    <lineage>
        <taxon>Eukaryota</taxon>
        <taxon>Metazoa</taxon>
        <taxon>Chordata</taxon>
        <taxon>Craniata</taxon>
        <taxon>Vertebrata</taxon>
        <taxon>Euteleostomi</taxon>
        <taxon>Mammalia</taxon>
        <taxon>Eutheria</taxon>
        <taxon>Laurasiatheria</taxon>
        <taxon>Artiodactyla</taxon>
        <taxon>Ruminantia</taxon>
        <taxon>Pecora</taxon>
        <taxon>Bovidae</taxon>
        <taxon>Bovinae</taxon>
        <taxon>Bos</taxon>
    </lineage>
</organism>
<comment type="similarity">
    <text evidence="1">Belongs to the peptidase C2 family.</text>
</comment>
<dbReference type="GO" id="GO:0006508">
    <property type="term" value="P:proteolysis"/>
    <property type="evidence" value="ECO:0007669"/>
    <property type="project" value="InterPro"/>
</dbReference>
<evidence type="ECO:0000259" key="2">
    <source>
        <dbReference type="SMART" id="SM00720"/>
    </source>
</evidence>
<reference evidence="3" key="2">
    <citation type="submission" date="2025-05" db="UniProtKB">
        <authorList>
            <consortium name="Ensembl"/>
        </authorList>
    </citation>
    <scope>IDENTIFICATION</scope>
</reference>
<name>A0A4W2GBV8_BOBOX</name>
<dbReference type="Gene3D" id="2.60.120.380">
    <property type="match status" value="1"/>
</dbReference>
<dbReference type="Proteomes" id="UP000314981">
    <property type="component" value="Chromosome 3"/>
</dbReference>
<dbReference type="Pfam" id="PF01067">
    <property type="entry name" value="Calpain_III"/>
    <property type="match status" value="1"/>
</dbReference>
<protein>
    <submittedName>
        <fullName evidence="3">Calpain 10</fullName>
    </submittedName>
</protein>
<gene>
    <name evidence="3" type="primary">CAPN10</name>
</gene>
<dbReference type="Ensembl" id="ENSBIXT00000050183.1">
    <property type="protein sequence ID" value="ENSBIXP00000040731.1"/>
    <property type="gene ID" value="ENSBIXG00000024862.1"/>
</dbReference>
<dbReference type="GO" id="GO:0005737">
    <property type="term" value="C:cytoplasm"/>
    <property type="evidence" value="ECO:0007669"/>
    <property type="project" value="TreeGrafter"/>
</dbReference>
<dbReference type="Ensembl" id="ENSBIXT00005048062.1">
    <property type="protein sequence ID" value="ENSBIXP00005016126.1"/>
    <property type="gene ID" value="ENSBIXG00005019942.1"/>
</dbReference>
<dbReference type="InterPro" id="IPR022683">
    <property type="entry name" value="Calpain_III"/>
</dbReference>
<accession>A0A4W2GBV8</accession>
<dbReference type="AlphaFoldDB" id="A0A4W2GBV8"/>